<evidence type="ECO:0000313" key="3">
    <source>
        <dbReference type="EMBL" id="TPR04091.1"/>
    </source>
</evidence>
<feature type="transmembrane region" description="Helical" evidence="1">
    <location>
        <begin position="111"/>
        <end position="128"/>
    </location>
</feature>
<feature type="transmembrane region" description="Helical" evidence="1">
    <location>
        <begin position="187"/>
        <end position="212"/>
    </location>
</feature>
<evidence type="ECO:0000256" key="1">
    <source>
        <dbReference type="SAM" id="Phobius"/>
    </source>
</evidence>
<gene>
    <name evidence="3" type="ORF">CAN33_003400</name>
</gene>
<keyword evidence="1" id="KW-0812">Transmembrane</keyword>
<evidence type="ECO:0000313" key="4">
    <source>
        <dbReference type="Proteomes" id="UP000197666"/>
    </source>
</evidence>
<feature type="transmembrane region" description="Helical" evidence="1">
    <location>
        <begin position="54"/>
        <end position="76"/>
    </location>
</feature>
<protein>
    <recommendedName>
        <fullName evidence="2">DUF7703 domain-containing protein</fullName>
    </recommendedName>
</protein>
<dbReference type="VEuPathDB" id="FungiDB:An04g08650"/>
<dbReference type="VEuPathDB" id="FungiDB:M747DRAFT_333855"/>
<dbReference type="PANTHER" id="PTHR37013:SF7">
    <property type="entry name" value="INTEGRAL MEMBRANE PROTEIN"/>
    <property type="match status" value="1"/>
</dbReference>
<dbReference type="InterPro" id="IPR056120">
    <property type="entry name" value="DUF7703"/>
</dbReference>
<dbReference type="AlphaFoldDB" id="A0A254TYS1"/>
<feature type="domain" description="DUF7703" evidence="2">
    <location>
        <begin position="21"/>
        <end position="240"/>
    </location>
</feature>
<dbReference type="Proteomes" id="UP000197666">
    <property type="component" value="Unassembled WGS sequence"/>
</dbReference>
<keyword evidence="1" id="KW-1133">Transmembrane helix</keyword>
<dbReference type="Pfam" id="PF24802">
    <property type="entry name" value="DUF7703"/>
    <property type="match status" value="1"/>
</dbReference>
<dbReference type="VEuPathDB" id="FungiDB:ATCC64974_85600"/>
<organism evidence="3 4">
    <name type="scientific">Aspergillus niger</name>
    <dbReference type="NCBI Taxonomy" id="5061"/>
    <lineage>
        <taxon>Eukaryota</taxon>
        <taxon>Fungi</taxon>
        <taxon>Dikarya</taxon>
        <taxon>Ascomycota</taxon>
        <taxon>Pezizomycotina</taxon>
        <taxon>Eurotiomycetes</taxon>
        <taxon>Eurotiomycetidae</taxon>
        <taxon>Eurotiales</taxon>
        <taxon>Aspergillaceae</taxon>
        <taxon>Aspergillus</taxon>
        <taxon>Aspergillus subgen. Circumdati</taxon>
    </lineage>
</organism>
<accession>A0A254TYS1</accession>
<evidence type="ECO:0000259" key="2">
    <source>
        <dbReference type="Pfam" id="PF24802"/>
    </source>
</evidence>
<proteinExistence type="predicted"/>
<dbReference type="PROSITE" id="PS51257">
    <property type="entry name" value="PROKAR_LIPOPROTEIN"/>
    <property type="match status" value="1"/>
</dbReference>
<name>A0A254TYS1_ASPNG</name>
<dbReference type="PANTHER" id="PTHR37013">
    <property type="entry name" value="INTEGRAL MEMBRANE PROTEIN (AFU_ORTHOLOGUE AFUA_1G05950)-RELATED"/>
    <property type="match status" value="1"/>
</dbReference>
<dbReference type="VEuPathDB" id="FungiDB:ASPNIDRAFT2_1187262"/>
<feature type="transmembrane region" description="Helical" evidence="1">
    <location>
        <begin position="23"/>
        <end position="45"/>
    </location>
</feature>
<sequence length="290" mass="32788">MLLKRDTPSGRLLPDIYRDSHQVHVFTAFAAIACYNAIELVILCLSTFKRRGSLYFWSLLVASLSIVPQCVGYILLFSRPQISPYGSATLIMSRLHLVLQDPTTLRYLLRLIILDDILLQIPITVLLYGTVSTQWELFNYGYNIMERIQLVGFCLQEGLLSGLYVWEAAKLLRLRPEDRHRRILAQLIGINILVLILDVAVVGIQYAGYYALQVMFKPVAYSIKLKLEYAILGRLVNVVKKVNTQESLSTQGFDMLPSSSEGLRPRLEPHVDGLGGFLHPQKVYTSSRGS</sequence>
<keyword evidence="1" id="KW-0472">Membrane</keyword>
<reference evidence="4" key="1">
    <citation type="submission" date="2018-10" db="EMBL/GenBank/DDBJ databases">
        <title>FDA dAtabase for Regulatory Grade micrObial Sequences (FDA-ARGOS): Supporting development and validation of Infectious Disease Dx tests.</title>
        <authorList>
            <person name="Kerrigan L."/>
            <person name="Tallon L."/>
            <person name="Sadzewicz L."/>
            <person name="Sengamalay N."/>
            <person name="Ott S."/>
            <person name="Godinez A."/>
            <person name="Nagaraj S."/>
            <person name="Vavikolanu K."/>
            <person name="Nadendla S."/>
            <person name="George J."/>
            <person name="Sichtig H."/>
        </authorList>
    </citation>
    <scope>NUCLEOTIDE SEQUENCE [LARGE SCALE GENOMIC DNA]</scope>
    <source>
        <strain evidence="4">FDAARGOS_311</strain>
    </source>
</reference>
<dbReference type="eggNOG" id="ENOG502SIDK">
    <property type="taxonomic scope" value="Eukaryota"/>
</dbReference>
<dbReference type="EMBL" id="NKJJ02000006">
    <property type="protein sequence ID" value="TPR04091.1"/>
    <property type="molecule type" value="Genomic_DNA"/>
</dbReference>
<comment type="caution">
    <text evidence="3">The sequence shown here is derived from an EMBL/GenBank/DDBJ whole genome shotgun (WGS) entry which is preliminary data.</text>
</comment>